<reference evidence="9 10" key="1">
    <citation type="submission" date="2020-08" db="EMBL/GenBank/DDBJ databases">
        <title>Genome public.</title>
        <authorList>
            <person name="Liu C."/>
            <person name="Sun Q."/>
        </authorList>
    </citation>
    <scope>NUCLEOTIDE SEQUENCE [LARGE SCALE GENOMIC DNA]</scope>
    <source>
        <strain evidence="9 10">BX17</strain>
    </source>
</reference>
<protein>
    <submittedName>
        <fullName evidence="9">Preprotein translocase subunit SecE</fullName>
    </submittedName>
</protein>
<dbReference type="GO" id="GO:0006886">
    <property type="term" value="P:intracellular protein transport"/>
    <property type="evidence" value="ECO:0007669"/>
    <property type="project" value="InterPro"/>
</dbReference>
<evidence type="ECO:0000256" key="4">
    <source>
        <dbReference type="ARBA" id="ARBA00022927"/>
    </source>
</evidence>
<evidence type="ECO:0000256" key="3">
    <source>
        <dbReference type="ARBA" id="ARBA00022692"/>
    </source>
</evidence>
<evidence type="ECO:0000256" key="8">
    <source>
        <dbReference type="SAM" id="Phobius"/>
    </source>
</evidence>
<dbReference type="InterPro" id="IPR038379">
    <property type="entry name" value="SecE_sf"/>
</dbReference>
<dbReference type="GO" id="GO:0006605">
    <property type="term" value="P:protein targeting"/>
    <property type="evidence" value="ECO:0007669"/>
    <property type="project" value="InterPro"/>
</dbReference>
<dbReference type="EMBL" id="JACOOT010000006">
    <property type="protein sequence ID" value="MBC5650020.1"/>
    <property type="molecule type" value="Genomic_DNA"/>
</dbReference>
<keyword evidence="3 8" id="KW-0812">Transmembrane</keyword>
<evidence type="ECO:0000313" key="10">
    <source>
        <dbReference type="Proteomes" id="UP000652847"/>
    </source>
</evidence>
<dbReference type="GO" id="GO:0016020">
    <property type="term" value="C:membrane"/>
    <property type="evidence" value="ECO:0007669"/>
    <property type="project" value="UniProtKB-SubCell"/>
</dbReference>
<dbReference type="RefSeq" id="WP_117852949.1">
    <property type="nucleotide sequence ID" value="NZ_JACOOT010000006.1"/>
</dbReference>
<evidence type="ECO:0000256" key="5">
    <source>
        <dbReference type="ARBA" id="ARBA00022989"/>
    </source>
</evidence>
<dbReference type="GO" id="GO:0009306">
    <property type="term" value="P:protein secretion"/>
    <property type="evidence" value="ECO:0007669"/>
    <property type="project" value="InterPro"/>
</dbReference>
<dbReference type="NCBIfam" id="TIGR00964">
    <property type="entry name" value="secE_bact"/>
    <property type="match status" value="1"/>
</dbReference>
<evidence type="ECO:0000313" key="9">
    <source>
        <dbReference type="EMBL" id="MBC5650020.1"/>
    </source>
</evidence>
<comment type="caution">
    <text evidence="9">The sequence shown here is derived from an EMBL/GenBank/DDBJ whole genome shotgun (WGS) entry which is preliminary data.</text>
</comment>
<dbReference type="GO" id="GO:0008320">
    <property type="term" value="F:protein transmembrane transporter activity"/>
    <property type="evidence" value="ECO:0007669"/>
    <property type="project" value="InterPro"/>
</dbReference>
<evidence type="ECO:0000256" key="7">
    <source>
        <dbReference type="ARBA" id="ARBA00023136"/>
    </source>
</evidence>
<keyword evidence="6" id="KW-0811">Translocation</keyword>
<dbReference type="Proteomes" id="UP000652847">
    <property type="component" value="Unassembled WGS sequence"/>
</dbReference>
<keyword evidence="7 8" id="KW-0472">Membrane</keyword>
<sequence length="74" mass="8279">MQEKEKSAGKTAKAKESKKSWFQGLKAEFNKIVWTDRETLMKQSVVVIVITVILGVIISVMDAGILECINLLIK</sequence>
<dbReference type="InterPro" id="IPR001901">
    <property type="entry name" value="Translocase_SecE/Sec61-g"/>
</dbReference>
<organism evidence="9 10">
    <name type="scientific">Blautia segnis</name>
    <dbReference type="NCBI Taxonomy" id="2763030"/>
    <lineage>
        <taxon>Bacteria</taxon>
        <taxon>Bacillati</taxon>
        <taxon>Bacillota</taxon>
        <taxon>Clostridia</taxon>
        <taxon>Lachnospirales</taxon>
        <taxon>Lachnospiraceae</taxon>
        <taxon>Blautia</taxon>
    </lineage>
</organism>
<accession>A0A8I0A8R2</accession>
<keyword evidence="5 8" id="KW-1133">Transmembrane helix</keyword>
<keyword evidence="2" id="KW-0813">Transport</keyword>
<dbReference type="Gene3D" id="1.20.5.1030">
    <property type="entry name" value="Preprotein translocase secy subunit"/>
    <property type="match status" value="1"/>
</dbReference>
<gene>
    <name evidence="9" type="primary">secE</name>
    <name evidence="9" type="ORF">H8S54_02495</name>
</gene>
<dbReference type="InterPro" id="IPR005807">
    <property type="entry name" value="SecE_bac"/>
</dbReference>
<evidence type="ECO:0000256" key="1">
    <source>
        <dbReference type="ARBA" id="ARBA00004370"/>
    </source>
</evidence>
<dbReference type="AlphaFoldDB" id="A0A8I0A8R2"/>
<comment type="subcellular location">
    <subcellularLocation>
        <location evidence="1">Membrane</location>
    </subcellularLocation>
</comment>
<feature type="transmembrane region" description="Helical" evidence="8">
    <location>
        <begin position="45"/>
        <end position="73"/>
    </location>
</feature>
<keyword evidence="10" id="KW-1185">Reference proteome</keyword>
<name>A0A8I0A8R2_9FIRM</name>
<evidence type="ECO:0000256" key="2">
    <source>
        <dbReference type="ARBA" id="ARBA00022448"/>
    </source>
</evidence>
<keyword evidence="4" id="KW-0653">Protein transport</keyword>
<dbReference type="Pfam" id="PF00584">
    <property type="entry name" value="SecE"/>
    <property type="match status" value="1"/>
</dbReference>
<proteinExistence type="predicted"/>
<evidence type="ECO:0000256" key="6">
    <source>
        <dbReference type="ARBA" id="ARBA00023010"/>
    </source>
</evidence>